<dbReference type="OrthoDB" id="9778547at2"/>
<dbReference type="InterPro" id="IPR027417">
    <property type="entry name" value="P-loop_NTPase"/>
</dbReference>
<evidence type="ECO:0000313" key="7">
    <source>
        <dbReference type="EMBL" id="SEO11082.1"/>
    </source>
</evidence>
<evidence type="ECO:0000259" key="6">
    <source>
        <dbReference type="PROSITE" id="PS50893"/>
    </source>
</evidence>
<evidence type="ECO:0000256" key="1">
    <source>
        <dbReference type="ARBA" id="ARBA00005417"/>
    </source>
</evidence>
<dbReference type="GO" id="GO:0016887">
    <property type="term" value="F:ATP hydrolysis activity"/>
    <property type="evidence" value="ECO:0007669"/>
    <property type="project" value="InterPro"/>
</dbReference>
<comment type="similarity">
    <text evidence="1">Belongs to the ABC transporter superfamily.</text>
</comment>
<dbReference type="PROSITE" id="PS50893">
    <property type="entry name" value="ABC_TRANSPORTER_2"/>
    <property type="match status" value="1"/>
</dbReference>
<keyword evidence="3" id="KW-0547">Nucleotide-binding</keyword>
<dbReference type="PANTHER" id="PTHR42711">
    <property type="entry name" value="ABC TRANSPORTER ATP-BINDING PROTEIN"/>
    <property type="match status" value="1"/>
</dbReference>
<keyword evidence="4 7" id="KW-0067">ATP-binding</keyword>
<evidence type="ECO:0000256" key="4">
    <source>
        <dbReference type="ARBA" id="ARBA00022840"/>
    </source>
</evidence>
<dbReference type="GO" id="GO:0005524">
    <property type="term" value="F:ATP binding"/>
    <property type="evidence" value="ECO:0007669"/>
    <property type="project" value="UniProtKB-KW"/>
</dbReference>
<dbReference type="Gene3D" id="3.40.50.300">
    <property type="entry name" value="P-loop containing nucleotide triphosphate hydrolases"/>
    <property type="match status" value="1"/>
</dbReference>
<dbReference type="SMART" id="SM00382">
    <property type="entry name" value="AAA"/>
    <property type="match status" value="1"/>
</dbReference>
<dbReference type="InterPro" id="IPR017871">
    <property type="entry name" value="ABC_transporter-like_CS"/>
</dbReference>
<name>A0A1H8M111_9BRAD</name>
<protein>
    <submittedName>
        <fullName evidence="7">ABC-2 type transport system ATP-binding protein</fullName>
    </submittedName>
</protein>
<dbReference type="RefSeq" id="WP_092681257.1">
    <property type="nucleotide sequence ID" value="NZ_FODT01000001.1"/>
</dbReference>
<dbReference type="Pfam" id="PF00005">
    <property type="entry name" value="ABC_tran"/>
    <property type="match status" value="1"/>
</dbReference>
<dbReference type="PANTHER" id="PTHR42711:SF16">
    <property type="entry name" value="ABC TRANSPORTER ATP-BINDING PROTEIN"/>
    <property type="match status" value="1"/>
</dbReference>
<accession>A0A1H8M111</accession>
<feature type="domain" description="ABC transporter" evidence="6">
    <location>
        <begin position="5"/>
        <end position="237"/>
    </location>
</feature>
<dbReference type="EMBL" id="FODT01000001">
    <property type="protein sequence ID" value="SEO11082.1"/>
    <property type="molecule type" value="Genomic_DNA"/>
</dbReference>
<dbReference type="CDD" id="cd03230">
    <property type="entry name" value="ABC_DR_subfamily_A"/>
    <property type="match status" value="1"/>
</dbReference>
<keyword evidence="8" id="KW-1185">Reference proteome</keyword>
<sequence>MTGPVAALALRGLMKSYDRPAVDRLDLAVRAGEFYALLGPNGAGKTTTLRMVAGLLKPDAGSIDILGIDARADPIAAKQIVAWVPDEPMIYDKLTPLEYLAFVAGLWGVDPSAAEIAAQELLDDLGLGPHAHQRCESFSKGMRQKVALAGALVHEPRLIILDEPLTGLDAVSARRVKEILQSRVRAGATVIMTTHILEVAERMADRIGVIIAGRLVAEGTLTELRGQIGQGQSSLEDMFVALVDSEAAA</sequence>
<evidence type="ECO:0000313" key="8">
    <source>
        <dbReference type="Proteomes" id="UP000199615"/>
    </source>
</evidence>
<evidence type="ECO:0000256" key="5">
    <source>
        <dbReference type="ARBA" id="ARBA00024722"/>
    </source>
</evidence>
<proteinExistence type="inferred from homology"/>
<organism evidence="7 8">
    <name type="scientific">Rhodopseudomonas pseudopalustris</name>
    <dbReference type="NCBI Taxonomy" id="1513892"/>
    <lineage>
        <taxon>Bacteria</taxon>
        <taxon>Pseudomonadati</taxon>
        <taxon>Pseudomonadota</taxon>
        <taxon>Alphaproteobacteria</taxon>
        <taxon>Hyphomicrobiales</taxon>
        <taxon>Nitrobacteraceae</taxon>
        <taxon>Rhodopseudomonas</taxon>
    </lineage>
</organism>
<comment type="function">
    <text evidence="5">Involved in beta-(1--&gt;2)glucan export. Transmembrane domains (TMD) form a pore in the inner membrane and the ATP-binding domain (NBD) is responsible for energy generation.</text>
</comment>
<dbReference type="InterPro" id="IPR003439">
    <property type="entry name" value="ABC_transporter-like_ATP-bd"/>
</dbReference>
<dbReference type="InterPro" id="IPR003593">
    <property type="entry name" value="AAA+_ATPase"/>
</dbReference>
<keyword evidence="2" id="KW-0813">Transport</keyword>
<reference evidence="8" key="1">
    <citation type="submission" date="2016-10" db="EMBL/GenBank/DDBJ databases">
        <authorList>
            <person name="Varghese N."/>
            <person name="Submissions S."/>
        </authorList>
    </citation>
    <scope>NUCLEOTIDE SEQUENCE [LARGE SCALE GENOMIC DNA]</scope>
    <source>
        <strain evidence="8">DSM 123</strain>
    </source>
</reference>
<dbReference type="InterPro" id="IPR050763">
    <property type="entry name" value="ABC_transporter_ATP-binding"/>
</dbReference>
<dbReference type="Proteomes" id="UP000199615">
    <property type="component" value="Unassembled WGS sequence"/>
</dbReference>
<evidence type="ECO:0000256" key="3">
    <source>
        <dbReference type="ARBA" id="ARBA00022741"/>
    </source>
</evidence>
<gene>
    <name evidence="7" type="ORF">SAMN05444123_101315</name>
</gene>
<dbReference type="SUPFAM" id="SSF52540">
    <property type="entry name" value="P-loop containing nucleoside triphosphate hydrolases"/>
    <property type="match status" value="1"/>
</dbReference>
<dbReference type="AlphaFoldDB" id="A0A1H8M111"/>
<evidence type="ECO:0000256" key="2">
    <source>
        <dbReference type="ARBA" id="ARBA00022448"/>
    </source>
</evidence>
<dbReference type="PROSITE" id="PS00211">
    <property type="entry name" value="ABC_TRANSPORTER_1"/>
    <property type="match status" value="1"/>
</dbReference>